<dbReference type="AlphaFoldDB" id="A0A259TUZ0"/>
<feature type="region of interest" description="Disordered" evidence="1">
    <location>
        <begin position="1"/>
        <end position="23"/>
    </location>
</feature>
<evidence type="ECO:0000256" key="1">
    <source>
        <dbReference type="SAM" id="MobiDB-lite"/>
    </source>
</evidence>
<reference evidence="2 3" key="1">
    <citation type="submission" date="2016-11" db="EMBL/GenBank/DDBJ databases">
        <title>Study of marine rhodopsin-containing bacteria.</title>
        <authorList>
            <person name="Yoshizawa S."/>
            <person name="Kumagai Y."/>
            <person name="Kogure K."/>
        </authorList>
    </citation>
    <scope>NUCLEOTIDE SEQUENCE [LARGE SCALE GENOMIC DNA]</scope>
    <source>
        <strain evidence="2 3">SG-29</strain>
    </source>
</reference>
<dbReference type="InParanoid" id="A0A259TUZ0"/>
<evidence type="ECO:0008006" key="4">
    <source>
        <dbReference type="Google" id="ProtNLM"/>
    </source>
</evidence>
<proteinExistence type="predicted"/>
<dbReference type="Proteomes" id="UP000216446">
    <property type="component" value="Unassembled WGS sequence"/>
</dbReference>
<gene>
    <name evidence="2" type="ORF">BSZ36_17045</name>
</gene>
<sequence>MKRGRGEAEPGGHVRQSDGSYVRADGARRVSLQLKMDPEDKRALKVQAAAAGLSPAEYVARLVRQSAR</sequence>
<accession>A0A259TUZ0</accession>
<comment type="caution">
    <text evidence="2">The sequence shown here is derived from an EMBL/GenBank/DDBJ whole genome shotgun (WGS) entry which is preliminary data.</text>
</comment>
<dbReference type="EMBL" id="MQWB01000010">
    <property type="protein sequence ID" value="OZC01394.1"/>
    <property type="molecule type" value="Genomic_DNA"/>
</dbReference>
<keyword evidence="3" id="KW-1185">Reference proteome</keyword>
<name>A0A259TUZ0_9BACT</name>
<evidence type="ECO:0000313" key="2">
    <source>
        <dbReference type="EMBL" id="OZC01394.1"/>
    </source>
</evidence>
<protein>
    <recommendedName>
        <fullName evidence="4">Ribbon-helix-helix protein CopG domain-containing protein</fullName>
    </recommendedName>
</protein>
<evidence type="ECO:0000313" key="3">
    <source>
        <dbReference type="Proteomes" id="UP000216446"/>
    </source>
</evidence>
<organism evidence="2 3">
    <name type="scientific">Rubricoccus marinus</name>
    <dbReference type="NCBI Taxonomy" id="716817"/>
    <lineage>
        <taxon>Bacteria</taxon>
        <taxon>Pseudomonadati</taxon>
        <taxon>Rhodothermota</taxon>
        <taxon>Rhodothermia</taxon>
        <taxon>Rhodothermales</taxon>
        <taxon>Rubricoccaceae</taxon>
        <taxon>Rubricoccus</taxon>
    </lineage>
</organism>
<feature type="compositionally biased region" description="Basic and acidic residues" evidence="1">
    <location>
        <begin position="1"/>
        <end position="16"/>
    </location>
</feature>